<feature type="transmembrane region" description="Helical" evidence="1">
    <location>
        <begin position="233"/>
        <end position="251"/>
    </location>
</feature>
<accession>A0ABQ1QIB3</accession>
<evidence type="ECO:0000313" key="2">
    <source>
        <dbReference type="EMBL" id="GGD27565.1"/>
    </source>
</evidence>
<feature type="transmembrane region" description="Helical" evidence="1">
    <location>
        <begin position="125"/>
        <end position="146"/>
    </location>
</feature>
<gene>
    <name evidence="2" type="ORF">GCM10007231_28790</name>
</gene>
<comment type="caution">
    <text evidence="2">The sequence shown here is derived from an EMBL/GenBank/DDBJ whole genome shotgun (WGS) entry which is preliminary data.</text>
</comment>
<protein>
    <submittedName>
        <fullName evidence="2">Uncharacterized protein</fullName>
    </submittedName>
</protein>
<feature type="transmembrane region" description="Helical" evidence="1">
    <location>
        <begin position="271"/>
        <end position="290"/>
    </location>
</feature>
<name>A0ABQ1QIB3_9ACTN</name>
<keyword evidence="1" id="KW-0472">Membrane</keyword>
<reference evidence="3" key="1">
    <citation type="journal article" date="2019" name="Int. J. Syst. Evol. Microbiol.">
        <title>The Global Catalogue of Microorganisms (GCM) 10K type strain sequencing project: providing services to taxonomists for standard genome sequencing and annotation.</title>
        <authorList>
            <consortium name="The Broad Institute Genomics Platform"/>
            <consortium name="The Broad Institute Genome Sequencing Center for Infectious Disease"/>
            <person name="Wu L."/>
            <person name="Ma J."/>
        </authorList>
    </citation>
    <scope>NUCLEOTIDE SEQUENCE [LARGE SCALE GENOMIC DNA]</scope>
    <source>
        <strain evidence="3">CCM 7403</strain>
    </source>
</reference>
<feature type="transmembrane region" description="Helical" evidence="1">
    <location>
        <begin position="167"/>
        <end position="186"/>
    </location>
</feature>
<feature type="transmembrane region" description="Helical" evidence="1">
    <location>
        <begin position="201"/>
        <end position="221"/>
    </location>
</feature>
<dbReference type="Proteomes" id="UP000630594">
    <property type="component" value="Unassembled WGS sequence"/>
</dbReference>
<feature type="transmembrane region" description="Helical" evidence="1">
    <location>
        <begin position="60"/>
        <end position="80"/>
    </location>
</feature>
<keyword evidence="1" id="KW-0812">Transmembrane</keyword>
<proteinExistence type="predicted"/>
<evidence type="ECO:0000256" key="1">
    <source>
        <dbReference type="SAM" id="Phobius"/>
    </source>
</evidence>
<feature type="transmembrane region" description="Helical" evidence="1">
    <location>
        <begin position="20"/>
        <end position="40"/>
    </location>
</feature>
<keyword evidence="3" id="KW-1185">Reference proteome</keyword>
<keyword evidence="1" id="KW-1133">Transmembrane helix</keyword>
<organism evidence="2 3">
    <name type="scientific">Nocardioides daphniae</name>
    <dbReference type="NCBI Taxonomy" id="402297"/>
    <lineage>
        <taxon>Bacteria</taxon>
        <taxon>Bacillati</taxon>
        <taxon>Actinomycetota</taxon>
        <taxon>Actinomycetes</taxon>
        <taxon>Propionibacteriales</taxon>
        <taxon>Nocardioidaceae</taxon>
        <taxon>Nocardioides</taxon>
    </lineage>
</organism>
<sequence>MRGVRDAPAMGHHSAADRLLHRLALTSLTLAWLAWGHGLFVAPRSYELVTRMPIEEWRAAADLTTMFPFWVASLIVLAYVPLAALELIPVGVTAVVSSLTAWHLWTQGDETTFLVRPGLEPPLVIATALAAAAGGLAAAAVLWAVVRSGWRSGQTLGALPQRGPVRLASLLVVAAWVGIAVVAQLAPRVRLAPEDDIEPGTAFGITVLVHLPFILATLWIVPTCVLGAAGRMPPIGVALNAVALLVASLWVRSVSPQLHELIPTLRYPLEVGMAVAVLALLLLLAGRNPGDARVAPRPR</sequence>
<evidence type="ECO:0000313" key="3">
    <source>
        <dbReference type="Proteomes" id="UP000630594"/>
    </source>
</evidence>
<dbReference type="EMBL" id="BMCK01000005">
    <property type="protein sequence ID" value="GGD27565.1"/>
    <property type="molecule type" value="Genomic_DNA"/>
</dbReference>